<dbReference type="AlphaFoldDB" id="A0A140WYS4"/>
<geneLocation type="plasmid" evidence="1">
    <name>pACN001-B</name>
</geneLocation>
<keyword evidence="1" id="KW-0614">Plasmid</keyword>
<gene>
    <name evidence="1" type="ORF">J444_pB207</name>
</gene>
<sequence>MFLSRPEAKDTLLRDKKIASTVPEKNTFCFIINIFLFKVDYSYVNLSLLL</sequence>
<protein>
    <submittedName>
        <fullName evidence="1">Uncharacterized protein</fullName>
    </submittedName>
</protein>
<accession>A0A140WYS4</accession>
<proteinExistence type="predicted"/>
<reference evidence="1" key="1">
    <citation type="journal article" date="2014" name="J Glob Antimicrob Resist">
        <title>Plasmid-mediated multidrug resistance and virulence in an avian pathogenic Escherichia coli strain isolated in China.</title>
        <authorList>
            <person name="Wang X."/>
            <person name="Hao H."/>
            <person name="Xu Z."/>
            <person name="Zheng H."/>
            <person name="Liu C."/>
            <person name="Wei L."/>
            <person name="Zhang R."/>
            <person name="Bi D."/>
            <person name="Chen H."/>
            <person name="Tan C."/>
        </authorList>
    </citation>
    <scope>NUCLEOTIDE SEQUENCE</scope>
    <source>
        <strain evidence="1">ACN001</strain>
        <plasmid evidence="1">pACN001-B</plasmid>
    </source>
</reference>
<dbReference type="EMBL" id="KC853435">
    <property type="protein sequence ID" value="AHF23300.1"/>
    <property type="molecule type" value="Genomic_DNA"/>
</dbReference>
<evidence type="ECO:0000313" key="1">
    <source>
        <dbReference type="EMBL" id="AHF23300.1"/>
    </source>
</evidence>
<organism evidence="1">
    <name type="scientific">Escherichia coli ACN001</name>
    <dbReference type="NCBI Taxonomy" id="1311757"/>
    <lineage>
        <taxon>Bacteria</taxon>
        <taxon>Pseudomonadati</taxon>
        <taxon>Pseudomonadota</taxon>
        <taxon>Gammaproteobacteria</taxon>
        <taxon>Enterobacterales</taxon>
        <taxon>Enterobacteriaceae</taxon>
        <taxon>Escherichia</taxon>
    </lineage>
</organism>
<name>A0A140WYS4_ECOLX</name>